<evidence type="ECO:0000256" key="3">
    <source>
        <dbReference type="SAM" id="SignalP"/>
    </source>
</evidence>
<dbReference type="AlphaFoldDB" id="A0AAN6N0V3"/>
<feature type="compositionally biased region" description="Low complexity" evidence="1">
    <location>
        <begin position="85"/>
        <end position="98"/>
    </location>
</feature>
<feature type="compositionally biased region" description="Gly residues" evidence="1">
    <location>
        <begin position="99"/>
        <end position="115"/>
    </location>
</feature>
<feature type="region of interest" description="Disordered" evidence="1">
    <location>
        <begin position="220"/>
        <end position="261"/>
    </location>
</feature>
<keyword evidence="2" id="KW-1133">Transmembrane helix</keyword>
<proteinExistence type="predicted"/>
<gene>
    <name evidence="4" type="ORF">QBC46DRAFT_344935</name>
</gene>
<dbReference type="Proteomes" id="UP001303473">
    <property type="component" value="Unassembled WGS sequence"/>
</dbReference>
<feature type="compositionally biased region" description="Polar residues" evidence="1">
    <location>
        <begin position="227"/>
        <end position="238"/>
    </location>
</feature>
<feature type="chain" id="PRO_5042836197" description="Mid2 domain-containing protein" evidence="3">
    <location>
        <begin position="28"/>
        <end position="481"/>
    </location>
</feature>
<comment type="caution">
    <text evidence="4">The sequence shown here is derived from an EMBL/GenBank/DDBJ whole genome shotgun (WGS) entry which is preliminary data.</text>
</comment>
<evidence type="ECO:0008006" key="6">
    <source>
        <dbReference type="Google" id="ProtNLM"/>
    </source>
</evidence>
<protein>
    <recommendedName>
        <fullName evidence="6">Mid2 domain-containing protein</fullName>
    </recommendedName>
</protein>
<feature type="region of interest" description="Disordered" evidence="1">
    <location>
        <begin position="84"/>
        <end position="141"/>
    </location>
</feature>
<sequence length="481" mass="48904">MRISTRRKPWLVAALGSLLGSASVANANRVDFPFPQGDVVSNPQVAVYYDYNIPSKPVPWFTNPVTNIDTFNLYVMDDGKPRLIGSSSPSASSSSSLMSGGGGGGGGSIGGGVGGDPATTVTGAGPTPATSSPGTSVVPSSPAPTIYLTVSGSEAGTGNVTISNISNAYALANSYPNMVLYFEAVLPNNAGSSYSRAFNVANGTSFASASLNPVFSNSSPVLPDSAGPSNSGSNSTGIQPAPTSTTSTPAEGGTAEKGGEGGLPKGAIAGIAIACGIVGLALIAGCCWWFCVARPRRRQQQQQDDAFAGGTYTTDRSRTQELIAEKEANGGVEVSPHSPYSDDGGMMAANGTTAAAVAAPTAVMAHHHQLQQQTHDRSYSPYSDDRAAAAAAAGERGVGGSVPPSTHAPSVLHAEGDPRTSTASGIPVARSPTLSTSRSAGAPVSAQYAHLVEEGMTEDEIRRLEEEERQLDAAIEQAGRR</sequence>
<evidence type="ECO:0000256" key="2">
    <source>
        <dbReference type="SAM" id="Phobius"/>
    </source>
</evidence>
<accession>A0AAN6N0V3</accession>
<organism evidence="4 5">
    <name type="scientific">Diplogelasinospora grovesii</name>
    <dbReference type="NCBI Taxonomy" id="303347"/>
    <lineage>
        <taxon>Eukaryota</taxon>
        <taxon>Fungi</taxon>
        <taxon>Dikarya</taxon>
        <taxon>Ascomycota</taxon>
        <taxon>Pezizomycotina</taxon>
        <taxon>Sordariomycetes</taxon>
        <taxon>Sordariomycetidae</taxon>
        <taxon>Sordariales</taxon>
        <taxon>Diplogelasinosporaceae</taxon>
        <taxon>Diplogelasinospora</taxon>
    </lineage>
</organism>
<evidence type="ECO:0000313" key="5">
    <source>
        <dbReference type="Proteomes" id="UP001303473"/>
    </source>
</evidence>
<keyword evidence="5" id="KW-1185">Reference proteome</keyword>
<name>A0AAN6N0V3_9PEZI</name>
<feature type="compositionally biased region" description="Basic and acidic residues" evidence="1">
    <location>
        <begin position="374"/>
        <end position="387"/>
    </location>
</feature>
<feature type="region of interest" description="Disordered" evidence="1">
    <location>
        <begin position="366"/>
        <end position="442"/>
    </location>
</feature>
<evidence type="ECO:0000256" key="1">
    <source>
        <dbReference type="SAM" id="MobiDB-lite"/>
    </source>
</evidence>
<keyword evidence="2" id="KW-0812">Transmembrane</keyword>
<keyword evidence="2" id="KW-0472">Membrane</keyword>
<evidence type="ECO:0000313" key="4">
    <source>
        <dbReference type="EMBL" id="KAK3937120.1"/>
    </source>
</evidence>
<reference evidence="5" key="1">
    <citation type="journal article" date="2023" name="Mol. Phylogenet. Evol.">
        <title>Genome-scale phylogeny and comparative genomics of the fungal order Sordariales.</title>
        <authorList>
            <person name="Hensen N."/>
            <person name="Bonometti L."/>
            <person name="Westerberg I."/>
            <person name="Brannstrom I.O."/>
            <person name="Guillou S."/>
            <person name="Cros-Aarteil S."/>
            <person name="Calhoun S."/>
            <person name="Haridas S."/>
            <person name="Kuo A."/>
            <person name="Mondo S."/>
            <person name="Pangilinan J."/>
            <person name="Riley R."/>
            <person name="LaButti K."/>
            <person name="Andreopoulos B."/>
            <person name="Lipzen A."/>
            <person name="Chen C."/>
            <person name="Yan M."/>
            <person name="Daum C."/>
            <person name="Ng V."/>
            <person name="Clum A."/>
            <person name="Steindorff A."/>
            <person name="Ohm R.A."/>
            <person name="Martin F."/>
            <person name="Silar P."/>
            <person name="Natvig D.O."/>
            <person name="Lalanne C."/>
            <person name="Gautier V."/>
            <person name="Ament-Velasquez S.L."/>
            <person name="Kruys A."/>
            <person name="Hutchinson M.I."/>
            <person name="Powell A.J."/>
            <person name="Barry K."/>
            <person name="Miller A.N."/>
            <person name="Grigoriev I.V."/>
            <person name="Debuchy R."/>
            <person name="Gladieux P."/>
            <person name="Hiltunen Thoren M."/>
            <person name="Johannesson H."/>
        </authorList>
    </citation>
    <scope>NUCLEOTIDE SEQUENCE [LARGE SCALE GENOMIC DNA]</scope>
    <source>
        <strain evidence="5">CBS 340.73</strain>
    </source>
</reference>
<keyword evidence="3" id="KW-0732">Signal</keyword>
<feature type="compositionally biased region" description="Low complexity" evidence="1">
    <location>
        <begin position="116"/>
        <end position="141"/>
    </location>
</feature>
<feature type="signal peptide" evidence="3">
    <location>
        <begin position="1"/>
        <end position="27"/>
    </location>
</feature>
<feature type="transmembrane region" description="Helical" evidence="2">
    <location>
        <begin position="267"/>
        <end position="291"/>
    </location>
</feature>
<dbReference type="EMBL" id="MU853863">
    <property type="protein sequence ID" value="KAK3937120.1"/>
    <property type="molecule type" value="Genomic_DNA"/>
</dbReference>
<feature type="compositionally biased region" description="Low complexity" evidence="1">
    <location>
        <begin position="240"/>
        <end position="253"/>
    </location>
</feature>